<dbReference type="PANTHER" id="PTHR12377">
    <property type="entry name" value="CYTOSOLIC IRON-SULFUR ASSEMBLY COMPONENT 2B-RELATED"/>
    <property type="match status" value="1"/>
</dbReference>
<keyword evidence="4" id="KW-1185">Reference proteome</keyword>
<dbReference type="Gene3D" id="6.10.250.1280">
    <property type="match status" value="1"/>
</dbReference>
<comment type="similarity">
    <text evidence="1">Belongs to the MIP18 family.</text>
</comment>
<dbReference type="GO" id="GO:0051604">
    <property type="term" value="P:protein maturation"/>
    <property type="evidence" value="ECO:0007669"/>
    <property type="project" value="InterPro"/>
</dbReference>
<evidence type="ECO:0008006" key="5">
    <source>
        <dbReference type="Google" id="ProtNLM"/>
    </source>
</evidence>
<dbReference type="InterPro" id="IPR034904">
    <property type="entry name" value="FSCA_dom_sf"/>
</dbReference>
<protein>
    <recommendedName>
        <fullName evidence="5">MIP18 family-like domain-containing protein</fullName>
    </recommendedName>
</protein>
<evidence type="ECO:0000256" key="1">
    <source>
        <dbReference type="ARBA" id="ARBA00010381"/>
    </source>
</evidence>
<evidence type="ECO:0000256" key="2">
    <source>
        <dbReference type="SAM" id="MobiDB-lite"/>
    </source>
</evidence>
<dbReference type="AlphaFoldDB" id="A0A8C9LCK7"/>
<accession>A0A8C9LCK7</accession>
<dbReference type="SUPFAM" id="SSF117916">
    <property type="entry name" value="Fe-S cluster assembly (FSCA) domain-like"/>
    <property type="match status" value="1"/>
</dbReference>
<dbReference type="Ensembl" id="ENSPSTT00000019375.1">
    <property type="protein sequence ID" value="ENSPSTP00000018490.1"/>
    <property type="gene ID" value="ENSPSTG00000013283.1"/>
</dbReference>
<dbReference type="Proteomes" id="UP000694428">
    <property type="component" value="Unplaced"/>
</dbReference>
<reference evidence="3" key="1">
    <citation type="submission" date="2025-08" db="UniProtKB">
        <authorList>
            <consortium name="Ensembl"/>
        </authorList>
    </citation>
    <scope>IDENTIFICATION</scope>
</reference>
<dbReference type="InterPro" id="IPR039796">
    <property type="entry name" value="MIP18"/>
</dbReference>
<organism evidence="3 4">
    <name type="scientific">Pavo cristatus</name>
    <name type="common">Indian peafowl</name>
    <name type="synonym">Blue peafowl</name>
    <dbReference type="NCBI Taxonomy" id="9049"/>
    <lineage>
        <taxon>Eukaryota</taxon>
        <taxon>Metazoa</taxon>
        <taxon>Chordata</taxon>
        <taxon>Craniata</taxon>
        <taxon>Vertebrata</taxon>
        <taxon>Euteleostomi</taxon>
        <taxon>Archelosauria</taxon>
        <taxon>Archosauria</taxon>
        <taxon>Dinosauria</taxon>
        <taxon>Saurischia</taxon>
        <taxon>Theropoda</taxon>
        <taxon>Coelurosauria</taxon>
        <taxon>Aves</taxon>
        <taxon>Neognathae</taxon>
        <taxon>Galloanserae</taxon>
        <taxon>Galliformes</taxon>
        <taxon>Phasianidae</taxon>
        <taxon>Phasianinae</taxon>
        <taxon>Pavo</taxon>
    </lineage>
</organism>
<sequence length="186" mass="20759">MAEKLKQRLPFTQQSMPNSFDEGVDTVFSFFFLSFFFFLTVKRSVLCQFTFKHSVQSPQQRKPEQRGTAPSSAVHGAPQAGGRSPWVLPTRVFVFQQVNDAESTVAVEFTPTIPHCSMATLIGLSIKVKLIRSLPERFKMDVHITPGTHASEHAVNKQLADKERVAAALENSHLLEVVNQCLSARS</sequence>
<dbReference type="FunFam" id="3.30.300.130:FF:000029">
    <property type="match status" value="1"/>
</dbReference>
<feature type="region of interest" description="Disordered" evidence="2">
    <location>
        <begin position="57"/>
        <end position="83"/>
    </location>
</feature>
<dbReference type="Gene3D" id="3.30.300.130">
    <property type="entry name" value="Fe-S cluster assembly (FSCA)"/>
    <property type="match status" value="1"/>
</dbReference>
<evidence type="ECO:0000313" key="3">
    <source>
        <dbReference type="Ensembl" id="ENSPSTP00000018490.1"/>
    </source>
</evidence>
<reference evidence="3" key="2">
    <citation type="submission" date="2025-09" db="UniProtKB">
        <authorList>
            <consortium name="Ensembl"/>
        </authorList>
    </citation>
    <scope>IDENTIFICATION</scope>
</reference>
<proteinExistence type="inferred from homology"/>
<name>A0A8C9LCK7_PAVCR</name>
<evidence type="ECO:0000313" key="4">
    <source>
        <dbReference type="Proteomes" id="UP000694428"/>
    </source>
</evidence>
<dbReference type="PANTHER" id="PTHR12377:SF0">
    <property type="entry name" value="CYTOSOLIC IRON-SULFUR ASSEMBLY COMPONENT 2B"/>
    <property type="match status" value="1"/>
</dbReference>
<dbReference type="GO" id="GO:0097361">
    <property type="term" value="C:cytosolic [4Fe-4S] assembly targeting complex"/>
    <property type="evidence" value="ECO:0007669"/>
    <property type="project" value="TreeGrafter"/>
</dbReference>